<keyword evidence="2" id="KW-0812">Transmembrane</keyword>
<comment type="caution">
    <text evidence="4">The sequence shown here is derived from an EMBL/GenBank/DDBJ whole genome shotgun (WGS) entry which is preliminary data.</text>
</comment>
<feature type="compositionally biased region" description="Low complexity" evidence="1">
    <location>
        <begin position="290"/>
        <end position="305"/>
    </location>
</feature>
<keyword evidence="5" id="KW-1185">Reference proteome</keyword>
<dbReference type="InterPro" id="IPR016186">
    <property type="entry name" value="C-type_lectin-like/link_sf"/>
</dbReference>
<dbReference type="CDD" id="cd00037">
    <property type="entry name" value="CLECT"/>
    <property type="match status" value="1"/>
</dbReference>
<dbReference type="Pfam" id="PF00059">
    <property type="entry name" value="Lectin_C"/>
    <property type="match status" value="1"/>
</dbReference>
<dbReference type="InterPro" id="IPR001304">
    <property type="entry name" value="C-type_lectin-like"/>
</dbReference>
<name>A0AAE0ZGU4_9GAST</name>
<evidence type="ECO:0000313" key="5">
    <source>
        <dbReference type="Proteomes" id="UP001283361"/>
    </source>
</evidence>
<keyword evidence="2" id="KW-1133">Transmembrane helix</keyword>
<dbReference type="AlphaFoldDB" id="A0AAE0ZGU4"/>
<evidence type="ECO:0000256" key="2">
    <source>
        <dbReference type="SAM" id="Phobius"/>
    </source>
</evidence>
<feature type="region of interest" description="Disordered" evidence="1">
    <location>
        <begin position="201"/>
        <end position="264"/>
    </location>
</feature>
<reference evidence="4" key="1">
    <citation type="journal article" date="2023" name="G3 (Bethesda)">
        <title>A reference genome for the long-term kleptoplast-retaining sea slug Elysia crispata morphotype clarki.</title>
        <authorList>
            <person name="Eastman K.E."/>
            <person name="Pendleton A.L."/>
            <person name="Shaikh M.A."/>
            <person name="Suttiyut T."/>
            <person name="Ogas R."/>
            <person name="Tomko P."/>
            <person name="Gavelis G."/>
            <person name="Widhalm J.R."/>
            <person name="Wisecaver J.H."/>
        </authorList>
    </citation>
    <scope>NUCLEOTIDE SEQUENCE</scope>
    <source>
        <strain evidence="4">ECLA1</strain>
    </source>
</reference>
<dbReference type="SUPFAM" id="SSF56436">
    <property type="entry name" value="C-type lectin-like"/>
    <property type="match status" value="1"/>
</dbReference>
<gene>
    <name evidence="4" type="ORF">RRG08_014027</name>
</gene>
<feature type="compositionally biased region" description="Low complexity" evidence="1">
    <location>
        <begin position="208"/>
        <end position="242"/>
    </location>
</feature>
<evidence type="ECO:0000259" key="3">
    <source>
        <dbReference type="PROSITE" id="PS50041"/>
    </source>
</evidence>
<feature type="region of interest" description="Disordered" evidence="1">
    <location>
        <begin position="282"/>
        <end position="358"/>
    </location>
</feature>
<sequence length="414" mass="46283">MVRHSRTFVHNHICYLFVNEEEYWKDARRECYKLGGEMLSIENEDVMKFITNKLSSKELGWNRKGVWLGLSKTGKHWRWTNGRKASFLKWADGEPSQILGRIGWEDCAQMRRDSNWLWHDQICGSAYYHYNYICEFQLSRPSDTEGQVSPSAASQEDDNGNTSVLIIIIGMGMVIIILMLVIAALLHFHYRRSKRRRAENEFPVRYSNNHNNLANQRNHSHQHSSSNNSSSGGSNGCQSTGSIPQTCVIPPGTPPVPPSTRNQQEEAGSLFLYSEINRPRGHSSNGILATTSSRGLGTSSRGFTSEQESLERVPLVSPSVSDESLLRAGPGIENTGTPGSGIVENQPSSINSPSLTSAGDYVDMNSLITRERQGEGEGQAKVKNEADVPDEDKHTYTNVDHRAEKVENLYEVLP</sequence>
<feature type="domain" description="C-type lectin" evidence="3">
    <location>
        <begin position="10"/>
        <end position="123"/>
    </location>
</feature>
<dbReference type="InterPro" id="IPR016187">
    <property type="entry name" value="CTDL_fold"/>
</dbReference>
<keyword evidence="2" id="KW-0472">Membrane</keyword>
<feature type="compositionally biased region" description="Polar residues" evidence="1">
    <location>
        <begin position="343"/>
        <end position="357"/>
    </location>
</feature>
<dbReference type="PANTHER" id="PTHR22803">
    <property type="entry name" value="MANNOSE, PHOSPHOLIPASE, LECTIN RECEPTOR RELATED"/>
    <property type="match status" value="1"/>
</dbReference>
<dbReference type="EMBL" id="JAWDGP010003960">
    <property type="protein sequence ID" value="KAK3769164.1"/>
    <property type="molecule type" value="Genomic_DNA"/>
</dbReference>
<proteinExistence type="predicted"/>
<evidence type="ECO:0000256" key="1">
    <source>
        <dbReference type="SAM" id="MobiDB-lite"/>
    </source>
</evidence>
<evidence type="ECO:0000313" key="4">
    <source>
        <dbReference type="EMBL" id="KAK3769164.1"/>
    </source>
</evidence>
<dbReference type="PROSITE" id="PS50041">
    <property type="entry name" value="C_TYPE_LECTIN_2"/>
    <property type="match status" value="1"/>
</dbReference>
<organism evidence="4 5">
    <name type="scientific">Elysia crispata</name>
    <name type="common">lettuce slug</name>
    <dbReference type="NCBI Taxonomy" id="231223"/>
    <lineage>
        <taxon>Eukaryota</taxon>
        <taxon>Metazoa</taxon>
        <taxon>Spiralia</taxon>
        <taxon>Lophotrochozoa</taxon>
        <taxon>Mollusca</taxon>
        <taxon>Gastropoda</taxon>
        <taxon>Heterobranchia</taxon>
        <taxon>Euthyneura</taxon>
        <taxon>Panpulmonata</taxon>
        <taxon>Sacoglossa</taxon>
        <taxon>Placobranchoidea</taxon>
        <taxon>Plakobranchidae</taxon>
        <taxon>Elysia</taxon>
    </lineage>
</organism>
<feature type="transmembrane region" description="Helical" evidence="2">
    <location>
        <begin position="164"/>
        <end position="188"/>
    </location>
</feature>
<dbReference type="SMART" id="SM00034">
    <property type="entry name" value="CLECT"/>
    <property type="match status" value="1"/>
</dbReference>
<dbReference type="Proteomes" id="UP001283361">
    <property type="component" value="Unassembled WGS sequence"/>
</dbReference>
<dbReference type="Gene3D" id="3.10.100.10">
    <property type="entry name" value="Mannose-Binding Protein A, subunit A"/>
    <property type="match status" value="1"/>
</dbReference>
<accession>A0AAE0ZGU4</accession>
<protein>
    <recommendedName>
        <fullName evidence="3">C-type lectin domain-containing protein</fullName>
    </recommendedName>
</protein>
<dbReference type="InterPro" id="IPR050111">
    <property type="entry name" value="C-type_lectin/snaclec_domain"/>
</dbReference>
<feature type="region of interest" description="Disordered" evidence="1">
    <location>
        <begin position="371"/>
        <end position="402"/>
    </location>
</feature>